<sequence length="171" mass="19196">MTKKLKQPEVWLRGPIEEIPQLLQPAAHALLQTSEELPYWLDEFPDEQLWEKPAGRASVGFHLKHLTGVLDRMLSYAQGSALTQVQFDYLKSEGIKDKTSTTEALIANFQQKVVQALAYFKTLDESTIKSARTVGRKELPSTVIGLLFHAAEHSQRHLGQLIATVSFVKAN</sequence>
<evidence type="ECO:0000313" key="2">
    <source>
        <dbReference type="EMBL" id="EAQ48608.1"/>
    </source>
</evidence>
<dbReference type="STRING" id="398720.MED217_08675"/>
<protein>
    <recommendedName>
        <fullName evidence="1">DinB-like domain-containing protein</fullName>
    </recommendedName>
</protein>
<reference evidence="2 3" key="1">
    <citation type="journal article" date="2007" name="Nature">
        <title>Light stimulates growth of proteorhodopsin-containing marine Flavobacteria.</title>
        <authorList>
            <person name="Gomez-Consarnau L."/>
            <person name="Gonzalez J.M."/>
            <person name="Coll-Llado M."/>
            <person name="Gourdon P."/>
            <person name="Pascher T."/>
            <person name="Neutze R."/>
            <person name="Pedros-Alio C."/>
            <person name="Pinhassi J."/>
        </authorList>
    </citation>
    <scope>NUCLEOTIDE SEQUENCE [LARGE SCALE GENOMIC DNA]</scope>
    <source>
        <strain evidence="2 3">MED217</strain>
    </source>
</reference>
<dbReference type="Proteomes" id="UP000001601">
    <property type="component" value="Unassembled WGS sequence"/>
</dbReference>
<dbReference type="Pfam" id="PF12867">
    <property type="entry name" value="DinB_2"/>
    <property type="match status" value="1"/>
</dbReference>
<name>A3XPB7_LEEBM</name>
<dbReference type="HOGENOM" id="CLU_1561020_0_0_10"/>
<dbReference type="InterPro" id="IPR024775">
    <property type="entry name" value="DinB-like"/>
</dbReference>
<dbReference type="SUPFAM" id="SSF109854">
    <property type="entry name" value="DinB/YfiT-like putative metalloenzymes"/>
    <property type="match status" value="1"/>
</dbReference>
<dbReference type="EMBL" id="AANC01000007">
    <property type="protein sequence ID" value="EAQ48608.1"/>
    <property type="molecule type" value="Genomic_DNA"/>
</dbReference>
<organism evidence="2 3">
    <name type="scientific">Leeuwenhoekiella blandensis (strain CECT 7118 / CCUG 51940 / KCTC 22103 / MED217)</name>
    <name type="common">Flavobacterium sp. (strain MED217)</name>
    <dbReference type="NCBI Taxonomy" id="398720"/>
    <lineage>
        <taxon>Bacteria</taxon>
        <taxon>Pseudomonadati</taxon>
        <taxon>Bacteroidota</taxon>
        <taxon>Flavobacteriia</taxon>
        <taxon>Flavobacteriales</taxon>
        <taxon>Flavobacteriaceae</taxon>
        <taxon>Leeuwenhoekiella</taxon>
    </lineage>
</organism>
<dbReference type="AlphaFoldDB" id="A3XPB7"/>
<accession>A3XPB7</accession>
<dbReference type="Gene3D" id="1.20.120.450">
    <property type="entry name" value="dinb family like domain"/>
    <property type="match status" value="1"/>
</dbReference>
<comment type="caution">
    <text evidence="2">The sequence shown here is derived from an EMBL/GenBank/DDBJ whole genome shotgun (WGS) entry which is preliminary data.</text>
</comment>
<keyword evidence="3" id="KW-1185">Reference proteome</keyword>
<feature type="domain" description="DinB-like" evidence="1">
    <location>
        <begin position="30"/>
        <end position="161"/>
    </location>
</feature>
<dbReference type="InterPro" id="IPR034660">
    <property type="entry name" value="DinB/YfiT-like"/>
</dbReference>
<dbReference type="OrthoDB" id="1439983at2"/>
<evidence type="ECO:0000313" key="3">
    <source>
        <dbReference type="Proteomes" id="UP000001601"/>
    </source>
</evidence>
<gene>
    <name evidence="2" type="ORF">MED217_08675</name>
</gene>
<evidence type="ECO:0000259" key="1">
    <source>
        <dbReference type="Pfam" id="PF12867"/>
    </source>
</evidence>
<proteinExistence type="predicted"/>
<dbReference type="eggNOG" id="COG2318">
    <property type="taxonomic scope" value="Bacteria"/>
</dbReference>
<dbReference type="RefSeq" id="WP_009780111.1">
    <property type="nucleotide sequence ID" value="NZ_CH672395.1"/>
</dbReference>